<keyword evidence="3" id="KW-1185">Reference proteome</keyword>
<dbReference type="PANTHER" id="PTHR43441">
    <property type="entry name" value="RIBOSOMAL-PROTEIN-SERINE ACETYLTRANSFERASE"/>
    <property type="match status" value="1"/>
</dbReference>
<dbReference type="EMBL" id="AP027729">
    <property type="protein sequence ID" value="BDZ41857.1"/>
    <property type="molecule type" value="Genomic_DNA"/>
</dbReference>
<dbReference type="InterPro" id="IPR000182">
    <property type="entry name" value="GNAT_dom"/>
</dbReference>
<name>A0ABN6XAA5_9CELL</name>
<dbReference type="PROSITE" id="PS51186">
    <property type="entry name" value="GNAT"/>
    <property type="match status" value="1"/>
</dbReference>
<accession>A0ABN6XAA5</accession>
<dbReference type="InterPro" id="IPR051908">
    <property type="entry name" value="Ribosomal_N-acetyltransferase"/>
</dbReference>
<evidence type="ECO:0000259" key="1">
    <source>
        <dbReference type="PROSITE" id="PS51186"/>
    </source>
</evidence>
<dbReference type="PANTHER" id="PTHR43441:SF6">
    <property type="entry name" value="N-ACETYLTRANSFERASE DOMAIN-CONTAINING PROTEIN"/>
    <property type="match status" value="1"/>
</dbReference>
<gene>
    <name evidence="2" type="ORF">GCM10025865_11560</name>
</gene>
<sequence length="172" mass="19220">MSAPQRSVGLRPVVEADLASFEAAQTPDGQGELQWFGHRNVRALRERWDRDRLLAPDGGVLTVDVDGSCAGRVEWFEGFWGPRETSACWTIAIGLLPSWRGQGIGSAAQRLLVAYLFDHTRAERVQAFTDVTNVAEQRALVNAGFEREGVARRGQWRRGAWHDQAIYSVLRT</sequence>
<dbReference type="InterPro" id="IPR016181">
    <property type="entry name" value="Acyl_CoA_acyltransferase"/>
</dbReference>
<dbReference type="Proteomes" id="UP001321475">
    <property type="component" value="Chromosome"/>
</dbReference>
<dbReference type="Pfam" id="PF13302">
    <property type="entry name" value="Acetyltransf_3"/>
    <property type="match status" value="1"/>
</dbReference>
<evidence type="ECO:0000313" key="3">
    <source>
        <dbReference type="Proteomes" id="UP001321475"/>
    </source>
</evidence>
<evidence type="ECO:0000313" key="2">
    <source>
        <dbReference type="EMBL" id="BDZ41857.1"/>
    </source>
</evidence>
<dbReference type="Gene3D" id="3.40.630.30">
    <property type="match status" value="1"/>
</dbReference>
<organism evidence="2 3">
    <name type="scientific">Paraoerskovia sediminicola</name>
    <dbReference type="NCBI Taxonomy" id="1138587"/>
    <lineage>
        <taxon>Bacteria</taxon>
        <taxon>Bacillati</taxon>
        <taxon>Actinomycetota</taxon>
        <taxon>Actinomycetes</taxon>
        <taxon>Micrococcales</taxon>
        <taxon>Cellulomonadaceae</taxon>
        <taxon>Paraoerskovia</taxon>
    </lineage>
</organism>
<dbReference type="SUPFAM" id="SSF55729">
    <property type="entry name" value="Acyl-CoA N-acyltransferases (Nat)"/>
    <property type="match status" value="1"/>
</dbReference>
<feature type="domain" description="N-acetyltransferase" evidence="1">
    <location>
        <begin position="8"/>
        <end position="172"/>
    </location>
</feature>
<reference evidence="3" key="1">
    <citation type="journal article" date="2019" name="Int. J. Syst. Evol. Microbiol.">
        <title>The Global Catalogue of Microorganisms (GCM) 10K type strain sequencing project: providing services to taxonomists for standard genome sequencing and annotation.</title>
        <authorList>
            <consortium name="The Broad Institute Genomics Platform"/>
            <consortium name="The Broad Institute Genome Sequencing Center for Infectious Disease"/>
            <person name="Wu L."/>
            <person name="Ma J."/>
        </authorList>
    </citation>
    <scope>NUCLEOTIDE SEQUENCE [LARGE SCALE GENOMIC DNA]</scope>
    <source>
        <strain evidence="3">NBRC 108565</strain>
    </source>
</reference>
<proteinExistence type="predicted"/>
<dbReference type="RefSeq" id="WP_286218935.1">
    <property type="nucleotide sequence ID" value="NZ_AP027729.1"/>
</dbReference>
<protein>
    <recommendedName>
        <fullName evidence="1">N-acetyltransferase domain-containing protein</fullName>
    </recommendedName>
</protein>